<protein>
    <submittedName>
        <fullName evidence="2">Uncharacterized protein</fullName>
    </submittedName>
</protein>
<evidence type="ECO:0000256" key="1">
    <source>
        <dbReference type="SAM" id="MobiDB-lite"/>
    </source>
</evidence>
<sequence>MFDPPLPVNSEMPPKVPLKPQGNRPVIAHMLWLDREEFTPGRAIRWTSTHVMVSWLADPADPRSELSCWFRADDVSTHLPKRMRQTG</sequence>
<organism evidence="2 3">
    <name type="scientific">Oerskovia rustica</name>
    <dbReference type="NCBI Taxonomy" id="2762237"/>
    <lineage>
        <taxon>Bacteria</taxon>
        <taxon>Bacillati</taxon>
        <taxon>Actinomycetota</taxon>
        <taxon>Actinomycetes</taxon>
        <taxon>Micrococcales</taxon>
        <taxon>Cellulomonadaceae</taxon>
        <taxon>Oerskovia</taxon>
    </lineage>
</organism>
<reference evidence="2 3" key="1">
    <citation type="submission" date="2020-08" db="EMBL/GenBank/DDBJ databases">
        <title>A Genomic Blueprint of the Chicken Gut Microbiome.</title>
        <authorList>
            <person name="Gilroy R."/>
            <person name="Ravi A."/>
            <person name="Getino M."/>
            <person name="Pursley I."/>
            <person name="Horton D.L."/>
            <person name="Alikhan N.-F."/>
            <person name="Baker D."/>
            <person name="Gharbi K."/>
            <person name="Hall N."/>
            <person name="Watson M."/>
            <person name="Adriaenssens E.M."/>
            <person name="Foster-Nyarko E."/>
            <person name="Jarju S."/>
            <person name="Secka A."/>
            <person name="Antonio M."/>
            <person name="Oren A."/>
            <person name="Chaudhuri R."/>
            <person name="La Ragione R.M."/>
            <person name="Hildebrand F."/>
            <person name="Pallen M.J."/>
        </authorList>
    </citation>
    <scope>NUCLEOTIDE SEQUENCE [LARGE SCALE GENOMIC DNA]</scope>
    <source>
        <strain evidence="2 3">Sa4CUA1</strain>
    </source>
</reference>
<evidence type="ECO:0000313" key="2">
    <source>
        <dbReference type="EMBL" id="MBD7952370.1"/>
    </source>
</evidence>
<evidence type="ECO:0000313" key="3">
    <source>
        <dbReference type="Proteomes" id="UP000641803"/>
    </source>
</evidence>
<gene>
    <name evidence="2" type="ORF">H9652_18375</name>
</gene>
<proteinExistence type="predicted"/>
<dbReference type="RefSeq" id="WP_191798111.1">
    <property type="nucleotide sequence ID" value="NZ_JACSQQ010000050.1"/>
</dbReference>
<keyword evidence="3" id="KW-1185">Reference proteome</keyword>
<feature type="region of interest" description="Disordered" evidence="1">
    <location>
        <begin position="1"/>
        <end position="21"/>
    </location>
</feature>
<dbReference type="Proteomes" id="UP000641803">
    <property type="component" value="Unassembled WGS sequence"/>
</dbReference>
<comment type="caution">
    <text evidence="2">The sequence shown here is derived from an EMBL/GenBank/DDBJ whole genome shotgun (WGS) entry which is preliminary data.</text>
</comment>
<name>A0ABR8RX37_9CELL</name>
<accession>A0ABR8RX37</accession>
<dbReference type="EMBL" id="JACSQQ010000050">
    <property type="protein sequence ID" value="MBD7952370.1"/>
    <property type="molecule type" value="Genomic_DNA"/>
</dbReference>